<reference evidence="2 3" key="1">
    <citation type="journal article" date="2020" name="ISME J.">
        <title>Uncovering the hidden diversity of litter-decomposition mechanisms in mushroom-forming fungi.</title>
        <authorList>
            <person name="Floudas D."/>
            <person name="Bentzer J."/>
            <person name="Ahren D."/>
            <person name="Johansson T."/>
            <person name="Persson P."/>
            <person name="Tunlid A."/>
        </authorList>
    </citation>
    <scope>NUCLEOTIDE SEQUENCE [LARGE SCALE GENOMIC DNA]</scope>
    <source>
        <strain evidence="2 3">CBS 406.79</strain>
    </source>
</reference>
<dbReference type="InterPro" id="IPR032675">
    <property type="entry name" value="LRR_dom_sf"/>
</dbReference>
<name>A0A8H5LQB2_9AGAR</name>
<evidence type="ECO:0008006" key="4">
    <source>
        <dbReference type="Google" id="ProtNLM"/>
    </source>
</evidence>
<dbReference type="Proteomes" id="UP000518752">
    <property type="component" value="Unassembled WGS sequence"/>
</dbReference>
<dbReference type="AlphaFoldDB" id="A0A8H5LQB2"/>
<comment type="caution">
    <text evidence="2">The sequence shown here is derived from an EMBL/GenBank/DDBJ whole genome shotgun (WGS) entry which is preliminary data.</text>
</comment>
<feature type="coiled-coil region" evidence="1">
    <location>
        <begin position="52"/>
        <end position="86"/>
    </location>
</feature>
<protein>
    <recommendedName>
        <fullName evidence="4">F-box domain-containing protein</fullName>
    </recommendedName>
</protein>
<dbReference type="SUPFAM" id="SSF52047">
    <property type="entry name" value="RNI-like"/>
    <property type="match status" value="1"/>
</dbReference>
<organism evidence="2 3">
    <name type="scientific">Collybiopsis confluens</name>
    <dbReference type="NCBI Taxonomy" id="2823264"/>
    <lineage>
        <taxon>Eukaryota</taxon>
        <taxon>Fungi</taxon>
        <taxon>Dikarya</taxon>
        <taxon>Basidiomycota</taxon>
        <taxon>Agaricomycotina</taxon>
        <taxon>Agaricomycetes</taxon>
        <taxon>Agaricomycetidae</taxon>
        <taxon>Agaricales</taxon>
        <taxon>Marasmiineae</taxon>
        <taxon>Omphalotaceae</taxon>
        <taxon>Collybiopsis</taxon>
    </lineage>
</organism>
<accession>A0A8H5LQB2</accession>
<evidence type="ECO:0000313" key="2">
    <source>
        <dbReference type="EMBL" id="KAF5365544.1"/>
    </source>
</evidence>
<proteinExistence type="predicted"/>
<evidence type="ECO:0000256" key="1">
    <source>
        <dbReference type="SAM" id="Coils"/>
    </source>
</evidence>
<dbReference type="Gene3D" id="3.80.10.10">
    <property type="entry name" value="Ribonuclease Inhibitor"/>
    <property type="match status" value="1"/>
</dbReference>
<dbReference type="EMBL" id="JAACJN010000165">
    <property type="protein sequence ID" value="KAF5365544.1"/>
    <property type="molecule type" value="Genomic_DNA"/>
</dbReference>
<sequence>MSILCSNCHSHLDELVAESSLEELDYEELLQRNRTNRIPRIPQERSHMLMLVDEANNDLETCESAILELEEQLAQLRLRRADIIRRRISPSQSLLSPIRKLPPEVLTSIFTSVGLQITVSLTQTCKLRSAAFGLTWVCTWWRSLILSESKMWSCYEMDFRSVLSLSSEFIEFIRECMEVRARSAMLQFSLAGVDQMLSTNRLQLLDVVIPSAQRWRSAAFKFFAGLDDLREMLQVSSASSTKDYPYLESLEIPIRVHEISIVFRGFPRLRRLKAFHLDHSDAHKLSNLTSLEVQEFIGYSITQLLVLCPALETLSVWRFERAPSIPLPSSYAEYHHTRLSHLYFQFGDSESCNIMFHGLYLPALTHLSVTYKFIQDGRALHKLAETLTRSRCSLQRITVVHGPRFTQEMRAQFLNSISSVIAPNVGISTIAFPMATIATAAG</sequence>
<keyword evidence="1" id="KW-0175">Coiled coil</keyword>
<dbReference type="OrthoDB" id="3268380at2759"/>
<evidence type="ECO:0000313" key="3">
    <source>
        <dbReference type="Proteomes" id="UP000518752"/>
    </source>
</evidence>
<gene>
    <name evidence="2" type="ORF">D9757_010916</name>
</gene>
<keyword evidence="3" id="KW-1185">Reference proteome</keyword>